<dbReference type="EMBL" id="CP002085">
    <property type="protein sequence ID" value="ADK84524.1"/>
    <property type="molecule type" value="Genomic_DNA"/>
</dbReference>
<protein>
    <recommendedName>
        <fullName evidence="4">Outer membrane protein beta-barrel domain-containing protein</fullName>
    </recommendedName>
</protein>
<evidence type="ECO:0000313" key="3">
    <source>
        <dbReference type="Proteomes" id="UP000009047"/>
    </source>
</evidence>
<gene>
    <name evidence="2" type="ordered locus">Deba_1156</name>
</gene>
<sequence>MRKNTLSALAVIWALALCSPAVVWGQSLADPAAMTPKGQFALGLDLSYLFEQQTADFDLRSDDSNGDSGYSRNSGKIKNDQCYLLNLSYGVADWLSVFAQAGVVNGGKLIETNRDYPEEWEIKLRSQFVWGVGAKARAFKLDNGLALGLAARYLRYDNRKMVDWRDNVTGRSADQNWSTDEELDYWQADLAATLSMPFGPVTPYVGLGYSYFEAKESGRWTSKSDPSYYANYDAKMKSDNELLALCGLDVALGHGLSLYAQAEFVARTTVGLGLNWSF</sequence>
<dbReference type="HOGENOM" id="CLU_1000129_0_0_7"/>
<dbReference type="eggNOG" id="COG3637">
    <property type="taxonomic scope" value="Bacteria"/>
</dbReference>
<proteinExistence type="predicted"/>
<evidence type="ECO:0000313" key="2">
    <source>
        <dbReference type="EMBL" id="ADK84524.1"/>
    </source>
</evidence>
<evidence type="ECO:0008006" key="4">
    <source>
        <dbReference type="Google" id="ProtNLM"/>
    </source>
</evidence>
<feature type="chain" id="PRO_5003150123" description="Outer membrane protein beta-barrel domain-containing protein" evidence="1">
    <location>
        <begin position="30"/>
        <end position="278"/>
    </location>
</feature>
<accession>E1QIV1</accession>
<keyword evidence="1" id="KW-0732">Signal</keyword>
<evidence type="ECO:0000256" key="1">
    <source>
        <dbReference type="SAM" id="SignalP"/>
    </source>
</evidence>
<dbReference type="Proteomes" id="UP000009047">
    <property type="component" value="Chromosome"/>
</dbReference>
<dbReference type="InterPro" id="IPR011250">
    <property type="entry name" value="OMP/PagP_B-barrel"/>
</dbReference>
<organism evidence="2 3">
    <name type="scientific">Desulfarculus baarsii (strain ATCC 33931 / DSM 2075 / LMG 7858 / VKM B-1802 / 2st14)</name>
    <dbReference type="NCBI Taxonomy" id="644282"/>
    <lineage>
        <taxon>Bacteria</taxon>
        <taxon>Pseudomonadati</taxon>
        <taxon>Thermodesulfobacteriota</taxon>
        <taxon>Desulfarculia</taxon>
        <taxon>Desulfarculales</taxon>
        <taxon>Desulfarculaceae</taxon>
        <taxon>Desulfarculus</taxon>
    </lineage>
</organism>
<feature type="signal peptide" evidence="1">
    <location>
        <begin position="1"/>
        <end position="29"/>
    </location>
</feature>
<dbReference type="SUPFAM" id="SSF56925">
    <property type="entry name" value="OMPA-like"/>
    <property type="match status" value="1"/>
</dbReference>
<reference evidence="2 3" key="1">
    <citation type="journal article" date="2010" name="Stand. Genomic Sci.">
        <title>Complete genome sequence of Desulfarculus baarsii type strain (2st14).</title>
        <authorList>
            <person name="Sun H."/>
            <person name="Spring S."/>
            <person name="Lapidus A."/>
            <person name="Davenport K."/>
            <person name="Del Rio T.G."/>
            <person name="Tice H."/>
            <person name="Nolan M."/>
            <person name="Copeland A."/>
            <person name="Cheng J.F."/>
            <person name="Lucas S."/>
            <person name="Tapia R."/>
            <person name="Goodwin L."/>
            <person name="Pitluck S."/>
            <person name="Ivanova N."/>
            <person name="Pagani I."/>
            <person name="Mavromatis K."/>
            <person name="Ovchinnikova G."/>
            <person name="Pati A."/>
            <person name="Chen A."/>
            <person name="Palaniappan K."/>
            <person name="Hauser L."/>
            <person name="Chang Y.J."/>
            <person name="Jeffries C.D."/>
            <person name="Detter J.C."/>
            <person name="Han C."/>
            <person name="Rohde M."/>
            <person name="Brambilla E."/>
            <person name="Goker M."/>
            <person name="Woyke T."/>
            <person name="Bristow J."/>
            <person name="Eisen J.A."/>
            <person name="Markowitz V."/>
            <person name="Hugenholtz P."/>
            <person name="Kyrpides N.C."/>
            <person name="Klenk H.P."/>
            <person name="Land M."/>
        </authorList>
    </citation>
    <scope>NUCLEOTIDE SEQUENCE [LARGE SCALE GENOMIC DNA]</scope>
    <source>
        <strain evidence="3">ATCC 33931 / DSM 2075 / LMG 7858 / VKM B-1802 / 2st14</strain>
    </source>
</reference>
<dbReference type="RefSeq" id="WP_013257978.1">
    <property type="nucleotide sequence ID" value="NC_014365.1"/>
</dbReference>
<name>E1QIV1_DESB2</name>
<dbReference type="OrthoDB" id="5529330at2"/>
<dbReference type="KEGG" id="dbr:Deba_1156"/>
<dbReference type="AlphaFoldDB" id="E1QIV1"/>
<keyword evidence="3" id="KW-1185">Reference proteome</keyword>